<dbReference type="HOGENOM" id="CLU_692339_0_0_5"/>
<evidence type="ECO:0000256" key="2">
    <source>
        <dbReference type="SAM" id="MobiDB-lite"/>
    </source>
</evidence>
<feature type="region of interest" description="Disordered" evidence="2">
    <location>
        <begin position="315"/>
        <end position="398"/>
    </location>
</feature>
<reference evidence="3 4" key="1">
    <citation type="journal article" date="2011" name="J. Bacteriol.">
        <title>Complete genome sequence of Polymorphum gilvum SL003B-26A1T, a crude oil-degrading bacterium from oil-polluted saline soil.</title>
        <authorList>
            <person name="Li S.G."/>
            <person name="Tang Y.Q."/>
            <person name="Nie Y."/>
            <person name="Cai M."/>
            <person name="Wu X.L."/>
        </authorList>
    </citation>
    <scope>NUCLEOTIDE SEQUENCE [LARGE SCALE GENOMIC DNA]</scope>
    <source>
        <strain evidence="4">LMG 25793 / CGMCC 1.9160 / SL003B-26A1</strain>
    </source>
</reference>
<dbReference type="STRING" id="991905.SL003B_0944"/>
<feature type="region of interest" description="Disordered" evidence="2">
    <location>
        <begin position="124"/>
        <end position="155"/>
    </location>
</feature>
<organism evidence="3 4">
    <name type="scientific">Polymorphum gilvum (strain LMG 25793 / CGMCC 1.9160 / SL003B-26A1)</name>
    <dbReference type="NCBI Taxonomy" id="991905"/>
    <lineage>
        <taxon>Bacteria</taxon>
        <taxon>Pseudomonadati</taxon>
        <taxon>Pseudomonadota</taxon>
        <taxon>Alphaproteobacteria</taxon>
        <taxon>Rhodobacterales</taxon>
        <taxon>Paracoccaceae</taxon>
        <taxon>Polymorphum</taxon>
    </lineage>
</organism>
<proteinExistence type="predicted"/>
<name>F2IX82_POLGS</name>
<feature type="compositionally biased region" description="Low complexity" evidence="2">
    <location>
        <begin position="136"/>
        <end position="147"/>
    </location>
</feature>
<feature type="compositionally biased region" description="Low complexity" evidence="2">
    <location>
        <begin position="371"/>
        <end position="387"/>
    </location>
</feature>
<feature type="compositionally biased region" description="Basic and acidic residues" evidence="2">
    <location>
        <begin position="124"/>
        <end position="134"/>
    </location>
</feature>
<sequence length="398" mass="42422">MIEAAMYVALGFLSASLAGLAIASAVWKRAVRLTREAVLATNPSSYAEVRAAQDSARAEHALTVRRLERELESLKEASVAMRLDLGRALRAEKALVAERDALAQQQRELNATREAQTAELDRLRKEAAQARHQLEAASRAEAAAAKADGGHPSGHEWREAADTMALATITGLEAQIATLKRRLEDSERGAEILAEQVAPDADADGLRHLVARLESQLVDMEADYIAAQAEVARLTLHLDMADAAPDERISRLDGQLKQAAAEQARLAARVQDRERVLSRSRTEIARLRREMARGEGIAALRQDLKDLARKIAGPSGADAAEAPARDMPEAGNPARTAKSETKTTAPAKRRAPTAEGEARSAAELAGRIVKASKAAAAAGPAASANPSAPDPDKKKVVA</sequence>
<dbReference type="eggNOG" id="COG0419">
    <property type="taxonomic scope" value="Bacteria"/>
</dbReference>
<protein>
    <submittedName>
        <fullName evidence="3">Uncharacterized protein</fullName>
    </submittedName>
</protein>
<dbReference type="EMBL" id="CP002568">
    <property type="protein sequence ID" value="ADZ69373.1"/>
    <property type="molecule type" value="Genomic_DNA"/>
</dbReference>
<evidence type="ECO:0000313" key="4">
    <source>
        <dbReference type="Proteomes" id="UP000008130"/>
    </source>
</evidence>
<keyword evidence="4" id="KW-1185">Reference proteome</keyword>
<dbReference type="Proteomes" id="UP000008130">
    <property type="component" value="Chromosome"/>
</dbReference>
<accession>F2IX82</accession>
<dbReference type="PATRIC" id="fig|991905.3.peg.958"/>
<dbReference type="AlphaFoldDB" id="F2IX82"/>
<evidence type="ECO:0000256" key="1">
    <source>
        <dbReference type="SAM" id="Coils"/>
    </source>
</evidence>
<evidence type="ECO:0000313" key="3">
    <source>
        <dbReference type="EMBL" id="ADZ69373.1"/>
    </source>
</evidence>
<gene>
    <name evidence="3" type="ordered locus">SL003B_0944</name>
</gene>
<feature type="coiled-coil region" evidence="1">
    <location>
        <begin position="169"/>
        <end position="230"/>
    </location>
</feature>
<keyword evidence="1" id="KW-0175">Coiled coil</keyword>
<dbReference type="KEGG" id="pgv:SL003B_0944"/>